<dbReference type="Proteomes" id="UP000812270">
    <property type="component" value="Unassembled WGS sequence"/>
</dbReference>
<dbReference type="InterPro" id="IPR017937">
    <property type="entry name" value="Thioredoxin_CS"/>
</dbReference>
<dbReference type="PANTHER" id="PTHR42852">
    <property type="entry name" value="THIOL:DISULFIDE INTERCHANGE PROTEIN DSBE"/>
    <property type="match status" value="1"/>
</dbReference>
<sequence length="491" mass="54184">MKKNTTTVGIAVAVMMTHSVSAQNVTDSTKKYFASLLKSGNEADKALLQTKLYDLLQTKDEENWSTASNYFYQLGKAKTSDSIFNAQKVKFPLGMAMRGEEVTAVYDEKDPVKKEAAYKAWVKKFPVPKNTGTNNIVYDYARNAVAMAYANAGNTAKGLDYTNMVETNLWKGNAYMSLAEAMMKQGNYKEVESLCKRTLESVNEFKTFRKDEEGAGFARIAFGGANAMYAKALAAQKKYNEALPYIKTAYDSSERVSPDTYQTYADVLSALNKNKEALDIISQATLKGLATQPIKDKTKALYAKVYGSQEGYDAYIEKLNKEMVAKMLQEIPSKMISKPSPQFTLKDVDGKVVSLADYKGKTVVVDFWATWCGPCKASFPAMQMAVNKYKNDADVAFLFIHTWEKGAGDASAAAKKYVTDNRYTFEVLMDLKDSVSGENKVVSAYGVNGIPSKFVIDKAGNIRFHLTGFEGGNDAAVEELSAMIELAKKSS</sequence>
<dbReference type="CDD" id="cd02966">
    <property type="entry name" value="TlpA_like_family"/>
    <property type="match status" value="1"/>
</dbReference>
<dbReference type="GO" id="GO:0016491">
    <property type="term" value="F:oxidoreductase activity"/>
    <property type="evidence" value="ECO:0007669"/>
    <property type="project" value="InterPro"/>
</dbReference>
<dbReference type="InterPro" id="IPR000866">
    <property type="entry name" value="AhpC/TSA"/>
</dbReference>
<feature type="signal peptide" evidence="1">
    <location>
        <begin position="1"/>
        <end position="22"/>
    </location>
</feature>
<dbReference type="RefSeq" id="WP_217794456.1">
    <property type="nucleotide sequence ID" value="NZ_JAHSPG010000017.1"/>
</dbReference>
<evidence type="ECO:0000259" key="2">
    <source>
        <dbReference type="PROSITE" id="PS51352"/>
    </source>
</evidence>
<accession>A0A9E2SGH0</accession>
<dbReference type="PROSITE" id="PS51352">
    <property type="entry name" value="THIOREDOXIN_2"/>
    <property type="match status" value="1"/>
</dbReference>
<proteinExistence type="predicted"/>
<comment type="caution">
    <text evidence="3">The sequence shown here is derived from an EMBL/GenBank/DDBJ whole genome shotgun (WGS) entry which is preliminary data.</text>
</comment>
<evidence type="ECO:0000313" key="3">
    <source>
        <dbReference type="EMBL" id="MBV4360190.1"/>
    </source>
</evidence>
<feature type="chain" id="PRO_5039133738" evidence="1">
    <location>
        <begin position="23"/>
        <end position="491"/>
    </location>
</feature>
<dbReference type="PROSITE" id="PS00194">
    <property type="entry name" value="THIOREDOXIN_1"/>
    <property type="match status" value="1"/>
</dbReference>
<evidence type="ECO:0000256" key="1">
    <source>
        <dbReference type="SAM" id="SignalP"/>
    </source>
</evidence>
<dbReference type="InterPro" id="IPR013766">
    <property type="entry name" value="Thioredoxin_domain"/>
</dbReference>
<dbReference type="EMBL" id="JAHSPG010000017">
    <property type="protein sequence ID" value="MBV4360190.1"/>
    <property type="molecule type" value="Genomic_DNA"/>
</dbReference>
<dbReference type="InterPro" id="IPR050553">
    <property type="entry name" value="Thioredoxin_ResA/DsbE_sf"/>
</dbReference>
<evidence type="ECO:0000313" key="4">
    <source>
        <dbReference type="Proteomes" id="UP000812270"/>
    </source>
</evidence>
<gene>
    <name evidence="3" type="ORF">KTO63_23700</name>
</gene>
<feature type="domain" description="Thioredoxin" evidence="2">
    <location>
        <begin position="334"/>
        <end position="489"/>
    </location>
</feature>
<dbReference type="Pfam" id="PF00578">
    <property type="entry name" value="AhpC-TSA"/>
    <property type="match status" value="1"/>
</dbReference>
<keyword evidence="1" id="KW-0732">Signal</keyword>
<dbReference type="AlphaFoldDB" id="A0A9E2SGH0"/>
<dbReference type="GO" id="GO:0016209">
    <property type="term" value="F:antioxidant activity"/>
    <property type="evidence" value="ECO:0007669"/>
    <property type="project" value="InterPro"/>
</dbReference>
<organism evidence="3 4">
    <name type="scientific">Pinibacter aurantiacus</name>
    <dbReference type="NCBI Taxonomy" id="2851599"/>
    <lineage>
        <taxon>Bacteria</taxon>
        <taxon>Pseudomonadati</taxon>
        <taxon>Bacteroidota</taxon>
        <taxon>Chitinophagia</taxon>
        <taxon>Chitinophagales</taxon>
        <taxon>Chitinophagaceae</taxon>
        <taxon>Pinibacter</taxon>
    </lineage>
</organism>
<keyword evidence="4" id="KW-1185">Reference proteome</keyword>
<name>A0A9E2SGH0_9BACT</name>
<reference evidence="3" key="1">
    <citation type="submission" date="2021-06" db="EMBL/GenBank/DDBJ databases">
        <authorList>
            <person name="Huq M.A."/>
        </authorList>
    </citation>
    <scope>NUCLEOTIDE SEQUENCE</scope>
    <source>
        <strain evidence="3">MAH-26</strain>
    </source>
</reference>
<dbReference type="PANTHER" id="PTHR42852:SF13">
    <property type="entry name" value="PROTEIN DIPZ"/>
    <property type="match status" value="1"/>
</dbReference>
<protein>
    <submittedName>
        <fullName evidence="3">Redoxin domain-containing protein</fullName>
    </submittedName>
</protein>